<gene>
    <name evidence="1" type="primary">Necator_chrV.g19068</name>
    <name evidence="1" type="ORF">RB195_014277</name>
</gene>
<sequence length="94" mass="10935">MDEMENGNRRTVRQEIPCSTEVEDLQDECASCRCECRMRMLADDESLEKSVAMEMRMLRWMIGVTLKDKVSNDTARSIFGVVPITEKMKEARLR</sequence>
<protein>
    <submittedName>
        <fullName evidence="1">Uncharacterized protein</fullName>
    </submittedName>
</protein>
<proteinExistence type="predicted"/>
<evidence type="ECO:0000313" key="1">
    <source>
        <dbReference type="EMBL" id="KAK6755782.1"/>
    </source>
</evidence>
<dbReference type="EMBL" id="JAVFWL010000005">
    <property type="protein sequence ID" value="KAK6755782.1"/>
    <property type="molecule type" value="Genomic_DNA"/>
</dbReference>
<comment type="caution">
    <text evidence="1">The sequence shown here is derived from an EMBL/GenBank/DDBJ whole genome shotgun (WGS) entry which is preliminary data.</text>
</comment>
<name>A0ABR1DZB8_NECAM</name>
<evidence type="ECO:0000313" key="2">
    <source>
        <dbReference type="Proteomes" id="UP001303046"/>
    </source>
</evidence>
<organism evidence="1 2">
    <name type="scientific">Necator americanus</name>
    <name type="common">Human hookworm</name>
    <dbReference type="NCBI Taxonomy" id="51031"/>
    <lineage>
        <taxon>Eukaryota</taxon>
        <taxon>Metazoa</taxon>
        <taxon>Ecdysozoa</taxon>
        <taxon>Nematoda</taxon>
        <taxon>Chromadorea</taxon>
        <taxon>Rhabditida</taxon>
        <taxon>Rhabditina</taxon>
        <taxon>Rhabditomorpha</taxon>
        <taxon>Strongyloidea</taxon>
        <taxon>Ancylostomatidae</taxon>
        <taxon>Bunostominae</taxon>
        <taxon>Necator</taxon>
    </lineage>
</organism>
<reference evidence="1 2" key="1">
    <citation type="submission" date="2023-08" db="EMBL/GenBank/DDBJ databases">
        <title>A Necator americanus chromosomal reference genome.</title>
        <authorList>
            <person name="Ilik V."/>
            <person name="Petrzelkova K.J."/>
            <person name="Pardy F."/>
            <person name="Fuh T."/>
            <person name="Niatou-Singa F.S."/>
            <person name="Gouil Q."/>
            <person name="Baker L."/>
            <person name="Ritchie M.E."/>
            <person name="Jex A.R."/>
            <person name="Gazzola D."/>
            <person name="Li H."/>
            <person name="Toshio Fujiwara R."/>
            <person name="Zhan B."/>
            <person name="Aroian R.V."/>
            <person name="Pafco B."/>
            <person name="Schwarz E.M."/>
        </authorList>
    </citation>
    <scope>NUCLEOTIDE SEQUENCE [LARGE SCALE GENOMIC DNA]</scope>
    <source>
        <strain evidence="1 2">Aroian</strain>
        <tissue evidence="1">Whole animal</tissue>
    </source>
</reference>
<accession>A0ABR1DZB8</accession>
<dbReference type="Proteomes" id="UP001303046">
    <property type="component" value="Unassembled WGS sequence"/>
</dbReference>
<keyword evidence="2" id="KW-1185">Reference proteome</keyword>